<reference evidence="9" key="1">
    <citation type="submission" date="2024-04" db="EMBL/GenBank/DDBJ databases">
        <title>Mariniflexile litorale, isolated from the shallow sediments of the Sea of Japan.</title>
        <authorList>
            <person name="Romanenko L."/>
            <person name="Isaeva M."/>
        </authorList>
    </citation>
    <scope>NUCLEOTIDE SEQUENCE [LARGE SCALE GENOMIC DNA]</scope>
    <source>
        <strain evidence="9">KMM 9835</strain>
    </source>
</reference>
<dbReference type="InterPro" id="IPR012341">
    <property type="entry name" value="6hp_glycosidase-like_sf"/>
</dbReference>
<dbReference type="InterPro" id="IPR032790">
    <property type="entry name" value="GDE_C"/>
</dbReference>
<dbReference type="Proteomes" id="UP001224325">
    <property type="component" value="Chromosome"/>
</dbReference>
<dbReference type="EMBL" id="CP155618">
    <property type="protein sequence ID" value="XBL12865.1"/>
    <property type="molecule type" value="Genomic_DNA"/>
</dbReference>
<comment type="similarity">
    <text evidence="2">Belongs to the glycosyl hydrolase 100 family.</text>
</comment>
<sequence length="691" mass="79078">MDISKENTIRLLSFDIDNTLINFNTLKGGFTKTWNKYKTDSQVLLTYNTGRLIDDVLNLIKKGIIPEPNYIISGVGTHIYDFNKKCVVKEFNDVLDDGWDIQSVENVIQNINHPISDQPLKYQHSYKRSYFFHNATQEHITSIEQDFTNANMHINVVYSGDKFLDILPKWANKGNALQWLLRKLEIEVCNTLVAGDSGNDSAMFNMKDVKGIVVANAHEELYKFTKHKQVYHAECAYDNGIVEGLVHYKVLPEEAKITNQEDHSEDYYIKQELNNIAEEDENEKIALIRKGYDKAVEAIRKNITPLGFSACSIDDNIPNGTDENYHSVWARDGAITVIGSLPLIYDEEIHKCQRQTLLTLFEHISRNGQIPSNVRIKDNAPDYSGVGGICSIDSGIWVVIAFYEYVNVTKDIEFLRDHISDIKETMRWLGAHDSNNDALLEIPEAGDWTDLFGRSYNILYDEILWYRANVCFGRMLEMLGDYEQAGENIRWSQVIKKEIIENFWPSTKQKPYSSVAFAERQFALGDTTYLIAQTTPFDFSWRCDVFGNILAFLHGTIDAEKAHQTFRFMLGVGVNDPFPVSNVYPVVSPGDPDWRPYYTVNLLNLPNHYHNGGIWPFVGGFWVKFVNKLGFKDMAISELHKLALINKEGVNEEWEFTEWAHGVTGKPMGKAYQAWSAAQYISACHDLKIIK</sequence>
<dbReference type="InterPro" id="IPR051518">
    <property type="entry name" value="Sucrose_Phosphatase"/>
</dbReference>
<dbReference type="SFLD" id="SFLDS00003">
    <property type="entry name" value="Haloacid_Dehalogenase"/>
    <property type="match status" value="1"/>
</dbReference>
<dbReference type="Pfam" id="PF12899">
    <property type="entry name" value="Glyco_hydro_100"/>
    <property type="match status" value="1"/>
</dbReference>
<evidence type="ECO:0000259" key="7">
    <source>
        <dbReference type="Pfam" id="PF05116"/>
    </source>
</evidence>
<keyword evidence="6" id="KW-0326">Glycosidase</keyword>
<dbReference type="InterPro" id="IPR036412">
    <property type="entry name" value="HAD-like_sf"/>
</dbReference>
<comment type="catalytic activity">
    <reaction evidence="1">
        <text>Hydrolysis of terminal non-reducing beta-D-fructofuranoside residues in beta-D-fructofuranosides.</text>
        <dbReference type="EC" id="3.2.1.26"/>
    </reaction>
</comment>
<dbReference type="Pfam" id="PF06202">
    <property type="entry name" value="GDE_C"/>
    <property type="match status" value="1"/>
</dbReference>
<dbReference type="InterPro" id="IPR023214">
    <property type="entry name" value="HAD_sf"/>
</dbReference>
<dbReference type="Pfam" id="PF05116">
    <property type="entry name" value="S6PP"/>
    <property type="match status" value="1"/>
</dbReference>
<evidence type="ECO:0000313" key="10">
    <source>
        <dbReference type="Proteomes" id="UP001224325"/>
    </source>
</evidence>
<proteinExistence type="inferred from homology"/>
<dbReference type="Gene3D" id="1.50.10.10">
    <property type="match status" value="1"/>
</dbReference>
<dbReference type="RefSeq" id="WP_308993022.1">
    <property type="nucleotide sequence ID" value="NZ_CP155618.1"/>
</dbReference>
<accession>A0AAU7ECI0</accession>
<feature type="domain" description="Sucrose phosphatase-like" evidence="7">
    <location>
        <begin position="10"/>
        <end position="249"/>
    </location>
</feature>
<dbReference type="NCBIfam" id="TIGR01484">
    <property type="entry name" value="HAD-SF-IIB"/>
    <property type="match status" value="1"/>
</dbReference>
<gene>
    <name evidence="9" type="ORF">QLS71_011050</name>
</gene>
<dbReference type="GO" id="GO:0005975">
    <property type="term" value="P:carbohydrate metabolic process"/>
    <property type="evidence" value="ECO:0007669"/>
    <property type="project" value="InterPro"/>
</dbReference>
<keyword evidence="5" id="KW-0119">Carbohydrate metabolism</keyword>
<dbReference type="GO" id="GO:0033926">
    <property type="term" value="F:endo-alpha-N-acetylgalactosaminidase activity"/>
    <property type="evidence" value="ECO:0007669"/>
    <property type="project" value="InterPro"/>
</dbReference>
<evidence type="ECO:0000256" key="3">
    <source>
        <dbReference type="ARBA" id="ARBA00012758"/>
    </source>
</evidence>
<dbReference type="SUPFAM" id="SSF48208">
    <property type="entry name" value="Six-hairpin glycosidases"/>
    <property type="match status" value="1"/>
</dbReference>
<evidence type="ECO:0000256" key="4">
    <source>
        <dbReference type="ARBA" id="ARBA00022801"/>
    </source>
</evidence>
<dbReference type="GO" id="GO:0016791">
    <property type="term" value="F:phosphatase activity"/>
    <property type="evidence" value="ECO:0007669"/>
    <property type="project" value="UniProtKB-ARBA"/>
</dbReference>
<keyword evidence="10" id="KW-1185">Reference proteome</keyword>
<protein>
    <recommendedName>
        <fullName evidence="3">beta-fructofuranosidase</fullName>
        <ecNumber evidence="3">3.2.1.26</ecNumber>
    </recommendedName>
</protein>
<dbReference type="InterPro" id="IPR006379">
    <property type="entry name" value="HAD-SF_hydro_IIB"/>
</dbReference>
<dbReference type="AlphaFoldDB" id="A0AAU7ECI0"/>
<keyword evidence="4 9" id="KW-0378">Hydrolase</keyword>
<dbReference type="InterPro" id="IPR008928">
    <property type="entry name" value="6-hairpin_glycosidase_sf"/>
</dbReference>
<dbReference type="InterPro" id="IPR024746">
    <property type="entry name" value="Glyco_hydro_100"/>
</dbReference>
<dbReference type="InterPro" id="IPR006380">
    <property type="entry name" value="SPP-like_dom"/>
</dbReference>
<dbReference type="PANTHER" id="PTHR46521">
    <property type="entry name" value="SUCROSE-PHOSPHATASE 2-RELATED"/>
    <property type="match status" value="1"/>
</dbReference>
<dbReference type="Gene3D" id="3.40.50.1000">
    <property type="entry name" value="HAD superfamily/HAD-like"/>
    <property type="match status" value="1"/>
</dbReference>
<dbReference type="Gene3D" id="3.90.1070.10">
    <property type="match status" value="1"/>
</dbReference>
<feature type="domain" description="Glycogen debranching enzyme C-terminal" evidence="8">
    <location>
        <begin position="325"/>
        <end position="426"/>
    </location>
</feature>
<dbReference type="GO" id="GO:0004564">
    <property type="term" value="F:beta-fructofuranosidase activity"/>
    <property type="evidence" value="ECO:0007669"/>
    <property type="project" value="UniProtKB-EC"/>
</dbReference>
<dbReference type="EC" id="3.2.1.26" evidence="3"/>
<dbReference type="SFLD" id="SFLDG01140">
    <property type="entry name" value="C2.B:_Phosphomannomutase_and_P"/>
    <property type="match status" value="1"/>
</dbReference>
<evidence type="ECO:0000313" key="9">
    <source>
        <dbReference type="EMBL" id="XBL12865.1"/>
    </source>
</evidence>
<evidence type="ECO:0000259" key="8">
    <source>
        <dbReference type="Pfam" id="PF06202"/>
    </source>
</evidence>
<dbReference type="KEGG" id="mlil:QLS71_011050"/>
<evidence type="ECO:0000256" key="1">
    <source>
        <dbReference type="ARBA" id="ARBA00000094"/>
    </source>
</evidence>
<evidence type="ECO:0000256" key="6">
    <source>
        <dbReference type="ARBA" id="ARBA00023295"/>
    </source>
</evidence>
<dbReference type="SUPFAM" id="SSF56784">
    <property type="entry name" value="HAD-like"/>
    <property type="match status" value="1"/>
</dbReference>
<dbReference type="PANTHER" id="PTHR46521:SF4">
    <property type="entry name" value="SUCROSE-PHOSPHATASE 2-RELATED"/>
    <property type="match status" value="1"/>
</dbReference>
<dbReference type="SFLD" id="SFLDG01141">
    <property type="entry name" value="C2.B.1:_Sucrose_Phosphatase_Li"/>
    <property type="match status" value="1"/>
</dbReference>
<organism evidence="9 10">
    <name type="scientific">Mariniflexile litorale</name>
    <dbReference type="NCBI Taxonomy" id="3045158"/>
    <lineage>
        <taxon>Bacteria</taxon>
        <taxon>Pseudomonadati</taxon>
        <taxon>Bacteroidota</taxon>
        <taxon>Flavobacteriia</taxon>
        <taxon>Flavobacteriales</taxon>
        <taxon>Flavobacteriaceae</taxon>
        <taxon>Mariniflexile</taxon>
    </lineage>
</organism>
<evidence type="ECO:0000256" key="5">
    <source>
        <dbReference type="ARBA" id="ARBA00023277"/>
    </source>
</evidence>
<evidence type="ECO:0000256" key="2">
    <source>
        <dbReference type="ARBA" id="ARBA00007671"/>
    </source>
</evidence>
<name>A0AAU7ECI0_9FLAO</name>